<feature type="transmembrane region" description="Helical" evidence="5">
    <location>
        <begin position="298"/>
        <end position="317"/>
    </location>
</feature>
<dbReference type="PANTHER" id="PTHR43376">
    <property type="entry name" value="OLIGOPEPTIDE TRANSPORT SYSTEM PERMEASE PROTEIN"/>
    <property type="match status" value="1"/>
</dbReference>
<feature type="transmembrane region" description="Helical" evidence="5">
    <location>
        <begin position="108"/>
        <end position="129"/>
    </location>
</feature>
<keyword evidence="3 5" id="KW-1133">Transmembrane helix</keyword>
<dbReference type="PROSITE" id="PS50928">
    <property type="entry name" value="ABC_TM1"/>
    <property type="match status" value="1"/>
</dbReference>
<evidence type="ECO:0000259" key="6">
    <source>
        <dbReference type="PROSITE" id="PS50928"/>
    </source>
</evidence>
<feature type="transmembrane region" description="Helical" evidence="5">
    <location>
        <begin position="193"/>
        <end position="217"/>
    </location>
</feature>
<keyword evidence="5" id="KW-0813">Transport</keyword>
<keyword evidence="4 5" id="KW-0472">Membrane</keyword>
<evidence type="ECO:0000313" key="7">
    <source>
        <dbReference type="EMBL" id="SEB49225.1"/>
    </source>
</evidence>
<evidence type="ECO:0000256" key="2">
    <source>
        <dbReference type="ARBA" id="ARBA00022692"/>
    </source>
</evidence>
<dbReference type="Proteomes" id="UP000199064">
    <property type="component" value="Unassembled WGS sequence"/>
</dbReference>
<evidence type="ECO:0000256" key="4">
    <source>
        <dbReference type="ARBA" id="ARBA00023136"/>
    </source>
</evidence>
<keyword evidence="8" id="KW-1185">Reference proteome</keyword>
<evidence type="ECO:0000256" key="1">
    <source>
        <dbReference type="ARBA" id="ARBA00004651"/>
    </source>
</evidence>
<evidence type="ECO:0000256" key="5">
    <source>
        <dbReference type="RuleBase" id="RU363032"/>
    </source>
</evidence>
<feature type="transmembrane region" description="Helical" evidence="5">
    <location>
        <begin position="252"/>
        <end position="278"/>
    </location>
</feature>
<accession>A0A1H4JTL7</accession>
<dbReference type="Gene3D" id="1.10.3720.10">
    <property type="entry name" value="MetI-like"/>
    <property type="match status" value="1"/>
</dbReference>
<protein>
    <submittedName>
        <fullName evidence="7">Peptide/nickel transport system permease protein</fullName>
    </submittedName>
</protein>
<dbReference type="PANTHER" id="PTHR43376:SF1">
    <property type="entry name" value="OLIGOPEPTIDE TRANSPORT SYSTEM PERMEASE PROTEIN"/>
    <property type="match status" value="1"/>
</dbReference>
<reference evidence="8" key="1">
    <citation type="submission" date="2016-10" db="EMBL/GenBank/DDBJ databases">
        <authorList>
            <person name="Varghese N."/>
            <person name="Submissions S."/>
        </authorList>
    </citation>
    <scope>NUCLEOTIDE SEQUENCE [LARGE SCALE GENOMIC DNA]</scope>
    <source>
        <strain evidence="8">ES.061</strain>
    </source>
</reference>
<organism evidence="7 8">
    <name type="scientific">Nitratireductor aquibiodomus</name>
    <dbReference type="NCBI Taxonomy" id="204799"/>
    <lineage>
        <taxon>Bacteria</taxon>
        <taxon>Pseudomonadati</taxon>
        <taxon>Pseudomonadota</taxon>
        <taxon>Alphaproteobacteria</taxon>
        <taxon>Hyphomicrobiales</taxon>
        <taxon>Phyllobacteriaceae</taxon>
        <taxon>Nitratireductor</taxon>
    </lineage>
</organism>
<dbReference type="SUPFAM" id="SSF161098">
    <property type="entry name" value="MetI-like"/>
    <property type="match status" value="1"/>
</dbReference>
<gene>
    <name evidence="7" type="ORF">SAMN05216452_1641</name>
</gene>
<dbReference type="InterPro" id="IPR035906">
    <property type="entry name" value="MetI-like_sf"/>
</dbReference>
<feature type="transmembrane region" description="Helical" evidence="5">
    <location>
        <begin position="12"/>
        <end position="33"/>
    </location>
</feature>
<comment type="similarity">
    <text evidence="5">Belongs to the binding-protein-dependent transport system permease family.</text>
</comment>
<dbReference type="RefSeq" id="WP_007007402.1">
    <property type="nucleotide sequence ID" value="NZ_FNSL01000001.1"/>
</dbReference>
<dbReference type="Pfam" id="PF00528">
    <property type="entry name" value="BPD_transp_1"/>
    <property type="match status" value="1"/>
</dbReference>
<feature type="domain" description="ABC transmembrane type-1" evidence="6">
    <location>
        <begin position="106"/>
        <end position="321"/>
    </location>
</feature>
<proteinExistence type="inferred from homology"/>
<evidence type="ECO:0000313" key="8">
    <source>
        <dbReference type="Proteomes" id="UP000199064"/>
    </source>
</evidence>
<dbReference type="GO" id="GO:0005886">
    <property type="term" value="C:plasma membrane"/>
    <property type="evidence" value="ECO:0007669"/>
    <property type="project" value="UniProtKB-SubCell"/>
</dbReference>
<sequence length="328" mass="35266">MPAMNPTFAAYLLRGLAARLVVFGLVFVLMSVLPRLLPGDTFDSLMASDLVLGLDAGTEAALRERMGLSGGLWQQVGAETFAALRGELGFSLIHGAPVADILLGALPWTGLLVMLAVPLFLAMGLATGIEAGRAPGSRMDRAITLGMSVLASIPSFVMAVFLLLLFGIVWPVLPSAGAEPVIPAADPLERLVAIARHALLPAIALSTHELVRYFFILRSETILVSRRAFLVNARARGIGGWRERCDYFGRNLMAVVFARLGQSIATLLSAALYVEVIFAYPGIGRLMYQAVLDRDYPLLRGAIAVLAILVLLLNWIFDALTEARARRG</sequence>
<evidence type="ECO:0000256" key="3">
    <source>
        <dbReference type="ARBA" id="ARBA00022989"/>
    </source>
</evidence>
<name>A0A1H4JTL7_9HYPH</name>
<dbReference type="InterPro" id="IPR000515">
    <property type="entry name" value="MetI-like"/>
</dbReference>
<dbReference type="EMBL" id="FNSL01000001">
    <property type="protein sequence ID" value="SEB49225.1"/>
    <property type="molecule type" value="Genomic_DNA"/>
</dbReference>
<feature type="transmembrane region" description="Helical" evidence="5">
    <location>
        <begin position="149"/>
        <end position="173"/>
    </location>
</feature>
<dbReference type="GO" id="GO:0055085">
    <property type="term" value="P:transmembrane transport"/>
    <property type="evidence" value="ECO:0007669"/>
    <property type="project" value="InterPro"/>
</dbReference>
<comment type="subcellular location">
    <subcellularLocation>
        <location evidence="1 5">Cell membrane</location>
        <topology evidence="1 5">Multi-pass membrane protein</topology>
    </subcellularLocation>
</comment>
<dbReference type="AlphaFoldDB" id="A0A1H4JTL7"/>
<keyword evidence="2 5" id="KW-0812">Transmembrane</keyword>